<dbReference type="Proteomes" id="UP000193689">
    <property type="component" value="Unassembled WGS sequence"/>
</dbReference>
<keyword evidence="2" id="KW-0479">Metal-binding</keyword>
<dbReference type="STRING" id="1141098.A0A1Y2ECQ6"/>
<gene>
    <name evidence="10" type="ORF">BCR38DRAFT_142836</name>
</gene>
<evidence type="ECO:0000256" key="7">
    <source>
        <dbReference type="ARBA" id="ARBA00023242"/>
    </source>
</evidence>
<dbReference type="InterPro" id="IPR051615">
    <property type="entry name" value="Transcr_Regulatory_Elem"/>
</dbReference>
<protein>
    <submittedName>
        <fullName evidence="10">Fungal-specific transcription factor domain-domain-containing protein</fullName>
    </submittedName>
</protein>
<dbReference type="InParanoid" id="A0A1Y2ECQ6"/>
<organism evidence="10 11">
    <name type="scientific">Pseudomassariella vexata</name>
    <dbReference type="NCBI Taxonomy" id="1141098"/>
    <lineage>
        <taxon>Eukaryota</taxon>
        <taxon>Fungi</taxon>
        <taxon>Dikarya</taxon>
        <taxon>Ascomycota</taxon>
        <taxon>Pezizomycotina</taxon>
        <taxon>Sordariomycetes</taxon>
        <taxon>Xylariomycetidae</taxon>
        <taxon>Amphisphaeriales</taxon>
        <taxon>Pseudomassariaceae</taxon>
        <taxon>Pseudomassariella</taxon>
    </lineage>
</organism>
<dbReference type="InterPro" id="IPR001138">
    <property type="entry name" value="Zn2Cys6_DnaBD"/>
</dbReference>
<dbReference type="CDD" id="cd00067">
    <property type="entry name" value="GAL4"/>
    <property type="match status" value="1"/>
</dbReference>
<evidence type="ECO:0000256" key="6">
    <source>
        <dbReference type="ARBA" id="ARBA00023163"/>
    </source>
</evidence>
<dbReference type="PROSITE" id="PS50048">
    <property type="entry name" value="ZN2_CY6_FUNGAL_2"/>
    <property type="match status" value="1"/>
</dbReference>
<keyword evidence="3" id="KW-0862">Zinc</keyword>
<feature type="compositionally biased region" description="Polar residues" evidence="8">
    <location>
        <begin position="710"/>
        <end position="719"/>
    </location>
</feature>
<keyword evidence="7" id="KW-0539">Nucleus</keyword>
<evidence type="ECO:0000256" key="2">
    <source>
        <dbReference type="ARBA" id="ARBA00022723"/>
    </source>
</evidence>
<dbReference type="GO" id="GO:0005634">
    <property type="term" value="C:nucleus"/>
    <property type="evidence" value="ECO:0007669"/>
    <property type="project" value="UniProtKB-SubCell"/>
</dbReference>
<dbReference type="SMART" id="SM00066">
    <property type="entry name" value="GAL4"/>
    <property type="match status" value="1"/>
</dbReference>
<comment type="subcellular location">
    <subcellularLocation>
        <location evidence="1">Nucleus</location>
    </subcellularLocation>
</comment>
<keyword evidence="4" id="KW-0805">Transcription regulation</keyword>
<dbReference type="SMART" id="SM00906">
    <property type="entry name" value="Fungal_trans"/>
    <property type="match status" value="1"/>
</dbReference>
<feature type="compositionally biased region" description="Polar residues" evidence="8">
    <location>
        <begin position="100"/>
        <end position="112"/>
    </location>
</feature>
<feature type="region of interest" description="Disordered" evidence="8">
    <location>
        <begin position="79"/>
        <end position="142"/>
    </location>
</feature>
<evidence type="ECO:0000256" key="3">
    <source>
        <dbReference type="ARBA" id="ARBA00022833"/>
    </source>
</evidence>
<dbReference type="GO" id="GO:0000981">
    <property type="term" value="F:DNA-binding transcription factor activity, RNA polymerase II-specific"/>
    <property type="evidence" value="ECO:0007669"/>
    <property type="project" value="InterPro"/>
</dbReference>
<keyword evidence="5" id="KW-0238">DNA-binding</keyword>
<keyword evidence="6" id="KW-0804">Transcription</keyword>
<accession>A0A1Y2ECQ6</accession>
<keyword evidence="11" id="KW-1185">Reference proteome</keyword>
<dbReference type="PANTHER" id="PTHR31313">
    <property type="entry name" value="TY1 ENHANCER ACTIVATOR"/>
    <property type="match status" value="1"/>
</dbReference>
<dbReference type="SUPFAM" id="SSF57701">
    <property type="entry name" value="Zn2/Cys6 DNA-binding domain"/>
    <property type="match status" value="1"/>
</dbReference>
<dbReference type="CDD" id="cd12148">
    <property type="entry name" value="fungal_TF_MHR"/>
    <property type="match status" value="1"/>
</dbReference>
<dbReference type="GO" id="GO:0006351">
    <property type="term" value="P:DNA-templated transcription"/>
    <property type="evidence" value="ECO:0007669"/>
    <property type="project" value="InterPro"/>
</dbReference>
<evidence type="ECO:0000256" key="4">
    <source>
        <dbReference type="ARBA" id="ARBA00023015"/>
    </source>
</evidence>
<name>A0A1Y2ECQ6_9PEZI</name>
<evidence type="ECO:0000256" key="1">
    <source>
        <dbReference type="ARBA" id="ARBA00004123"/>
    </source>
</evidence>
<sequence length="816" mass="90566">MTSLNIMGGNKHITTACTNCRRRKIKCDGKDTCSNCSMSRLGCVYNAEADMRRASTKKATNGLRARLAQLEQLLREKNIEVPPPSPENPEQRPQVDVPRSSVSEQESRSTMLDNRDSADGRDRYNVRGDAIADDNSGREGTNMYGHLNPSETTGPYYSEFGSFAPSCSNVEHNDQAFMLPQMPSPLSPPFATSTPGSESRTNDVQSEGDITDFLSARMGSLQIAEDGQLRYYGPTSNLHVHHSGFQSLSRSKIRHVASEGSDILRRLGLDREVPFSLEMHLARLYFAWEDPAIHVVDEKTFFAEKRRWLSGDKSSPYYSETLNNAICAIGANLAAGECLDVPEPAPEFFSSRAKALLDIEMDSPNVATVQALVVMSASEAAFTRDARGWLYSGMAARLSTDLGLHLDVTKHNHRGLLSQHDLDIRRTTFWGVFIHDNMWSLYVGRPGGIGIPDITVPRPPSHLDEPGKTMWKPYPMPSGQSGIPDEGIFFPLETCTDANITLCEFMRHINMTLYSGRMVSIEALVRFLIKTKKELLAWLENLPPALRLADASGMERPHAPVVLQLHMQFYATLISLYRPYLSSNLVASGETLSSAEDRAAIRQAASGCVSAAHQMAETLRCYRRQHSLRQSNIQMVHIIFTASLVYIYDVCTRTSLESQSSLNDLQLCCHSLGEIGQCYGNATRALEVIILVKSEWQRLSTARPARSASGKRTSVSMTADSRHSLNDGEDDRHKRRNRSLNLGHIGMDSLELPMFLMPPSSSTIEMLRNDHMGQPQPIINTVVPGAGIGDNNNAVYDAWQWLDRADLGMGNLHAPM</sequence>
<dbReference type="InterPro" id="IPR036864">
    <property type="entry name" value="Zn2-C6_fun-type_DNA-bd_sf"/>
</dbReference>
<dbReference type="OrthoDB" id="2154091at2759"/>
<dbReference type="Pfam" id="PF04082">
    <property type="entry name" value="Fungal_trans"/>
    <property type="match status" value="1"/>
</dbReference>
<dbReference type="GO" id="GO:0003677">
    <property type="term" value="F:DNA binding"/>
    <property type="evidence" value="ECO:0007669"/>
    <property type="project" value="UniProtKB-KW"/>
</dbReference>
<evidence type="ECO:0000259" key="9">
    <source>
        <dbReference type="PROSITE" id="PS50048"/>
    </source>
</evidence>
<dbReference type="AlphaFoldDB" id="A0A1Y2ECQ6"/>
<dbReference type="GO" id="GO:0008270">
    <property type="term" value="F:zinc ion binding"/>
    <property type="evidence" value="ECO:0007669"/>
    <property type="project" value="InterPro"/>
</dbReference>
<dbReference type="PROSITE" id="PS00463">
    <property type="entry name" value="ZN2_CY6_FUNGAL_1"/>
    <property type="match status" value="1"/>
</dbReference>
<dbReference type="GeneID" id="63769858"/>
<evidence type="ECO:0000256" key="8">
    <source>
        <dbReference type="SAM" id="MobiDB-lite"/>
    </source>
</evidence>
<dbReference type="Gene3D" id="4.10.240.10">
    <property type="entry name" value="Zn(2)-C6 fungal-type DNA-binding domain"/>
    <property type="match status" value="1"/>
</dbReference>
<feature type="compositionally biased region" description="Basic and acidic residues" evidence="8">
    <location>
        <begin position="113"/>
        <end position="126"/>
    </location>
</feature>
<dbReference type="RefSeq" id="XP_040719313.1">
    <property type="nucleotide sequence ID" value="XM_040853646.1"/>
</dbReference>
<dbReference type="InterPro" id="IPR007219">
    <property type="entry name" value="XnlR_reg_dom"/>
</dbReference>
<feature type="region of interest" description="Disordered" evidence="8">
    <location>
        <begin position="186"/>
        <end position="205"/>
    </location>
</feature>
<dbReference type="Pfam" id="PF00172">
    <property type="entry name" value="Zn_clus"/>
    <property type="match status" value="1"/>
</dbReference>
<evidence type="ECO:0000313" key="11">
    <source>
        <dbReference type="Proteomes" id="UP000193689"/>
    </source>
</evidence>
<dbReference type="EMBL" id="MCFJ01000003">
    <property type="protein sequence ID" value="ORY69026.1"/>
    <property type="molecule type" value="Genomic_DNA"/>
</dbReference>
<proteinExistence type="predicted"/>
<feature type="compositionally biased region" description="Basic and acidic residues" evidence="8">
    <location>
        <begin position="720"/>
        <end position="732"/>
    </location>
</feature>
<reference evidence="10 11" key="1">
    <citation type="submission" date="2016-07" db="EMBL/GenBank/DDBJ databases">
        <title>Pervasive Adenine N6-methylation of Active Genes in Fungi.</title>
        <authorList>
            <consortium name="DOE Joint Genome Institute"/>
            <person name="Mondo S.J."/>
            <person name="Dannebaum R.O."/>
            <person name="Kuo R.C."/>
            <person name="Labutti K."/>
            <person name="Haridas S."/>
            <person name="Kuo A."/>
            <person name="Salamov A."/>
            <person name="Ahrendt S.R."/>
            <person name="Lipzen A."/>
            <person name="Sullivan W."/>
            <person name="Andreopoulos W.B."/>
            <person name="Clum A."/>
            <person name="Lindquist E."/>
            <person name="Daum C."/>
            <person name="Ramamoorthy G.K."/>
            <person name="Gryganskyi A."/>
            <person name="Culley D."/>
            <person name="Magnuson J.K."/>
            <person name="James T.Y."/>
            <person name="O'Malley M.A."/>
            <person name="Stajich J.E."/>
            <person name="Spatafora J.W."/>
            <person name="Visel A."/>
            <person name="Grigoriev I.V."/>
        </authorList>
    </citation>
    <scope>NUCLEOTIDE SEQUENCE [LARGE SCALE GENOMIC DNA]</scope>
    <source>
        <strain evidence="10 11">CBS 129021</strain>
    </source>
</reference>
<evidence type="ECO:0000256" key="5">
    <source>
        <dbReference type="ARBA" id="ARBA00023125"/>
    </source>
</evidence>
<comment type="caution">
    <text evidence="10">The sequence shown here is derived from an EMBL/GenBank/DDBJ whole genome shotgun (WGS) entry which is preliminary data.</text>
</comment>
<evidence type="ECO:0000313" key="10">
    <source>
        <dbReference type="EMBL" id="ORY69026.1"/>
    </source>
</evidence>
<feature type="domain" description="Zn(2)-C6 fungal-type" evidence="9">
    <location>
        <begin position="16"/>
        <end position="45"/>
    </location>
</feature>
<feature type="compositionally biased region" description="Polar residues" evidence="8">
    <location>
        <begin position="191"/>
        <end position="205"/>
    </location>
</feature>
<feature type="region of interest" description="Disordered" evidence="8">
    <location>
        <begin position="702"/>
        <end position="738"/>
    </location>
</feature>
<dbReference type="PANTHER" id="PTHR31313:SF77">
    <property type="entry name" value="ZN(II)2CYS6 TRANSCRIPTION FACTOR (EUROFUNG)"/>
    <property type="match status" value="1"/>
</dbReference>